<dbReference type="SUPFAM" id="SSF47413">
    <property type="entry name" value="lambda repressor-like DNA-binding domains"/>
    <property type="match status" value="1"/>
</dbReference>
<evidence type="ECO:0000313" key="2">
    <source>
        <dbReference type="EMBL" id="OSP90367.1"/>
    </source>
</evidence>
<reference evidence="2 3" key="1">
    <citation type="submission" date="2017-04" db="EMBL/GenBank/DDBJ databases">
        <title>The genome sequence of Weissella cibaria isolated from wild Drosophila.</title>
        <authorList>
            <person name="Ricks N.J."/>
            <person name="Carroll C."/>
            <person name="Walters A."/>
            <person name="Newell P.D."/>
            <person name="Chaston J.M."/>
        </authorList>
    </citation>
    <scope>NUCLEOTIDE SEQUENCE [LARGE SCALE GENOMIC DNA]</scope>
    <source>
        <strain evidence="2 3">DmW_103</strain>
    </source>
</reference>
<dbReference type="RefSeq" id="WP_085637133.1">
    <property type="nucleotide sequence ID" value="NZ_CBCSCI010000002.1"/>
</dbReference>
<dbReference type="AlphaFoldDB" id="A0A1X4JNL6"/>
<organism evidence="2 3">
    <name type="scientific">Weissella cibaria</name>
    <dbReference type="NCBI Taxonomy" id="137591"/>
    <lineage>
        <taxon>Bacteria</taxon>
        <taxon>Bacillati</taxon>
        <taxon>Bacillota</taxon>
        <taxon>Bacilli</taxon>
        <taxon>Lactobacillales</taxon>
        <taxon>Lactobacillaceae</taxon>
        <taxon>Weissella</taxon>
    </lineage>
</organism>
<dbReference type="PANTHER" id="PTHR46558:SF13">
    <property type="entry name" value="HTH-TYPE TRANSCRIPTIONAL REGULATOR IMMR"/>
    <property type="match status" value="1"/>
</dbReference>
<dbReference type="PROSITE" id="PS50943">
    <property type="entry name" value="HTH_CROC1"/>
    <property type="match status" value="1"/>
</dbReference>
<dbReference type="Gene3D" id="1.10.260.40">
    <property type="entry name" value="lambda repressor-like DNA-binding domains"/>
    <property type="match status" value="1"/>
</dbReference>
<sequence length="115" mass="12967">MGNATFGTQIRRVRQNAGLTMEEFAGKLGVTKSSVNMWENKGVVPREDVLRHIAELYGVSTDILLGVNVHSDKTGTLQVIQRGLEKLDQPRLEKAQTMLETMFDDIFEEEDDEDI</sequence>
<gene>
    <name evidence="2" type="ORF">B9D04_01025</name>
</gene>
<dbReference type="Proteomes" id="UP000193588">
    <property type="component" value="Unassembled WGS sequence"/>
</dbReference>
<evidence type="ECO:0000313" key="3">
    <source>
        <dbReference type="Proteomes" id="UP000193588"/>
    </source>
</evidence>
<accession>A0A1X4JNL6</accession>
<dbReference type="InterPro" id="IPR001387">
    <property type="entry name" value="Cro/C1-type_HTH"/>
</dbReference>
<evidence type="ECO:0000256" key="1">
    <source>
        <dbReference type="ARBA" id="ARBA00023125"/>
    </source>
</evidence>
<proteinExistence type="predicted"/>
<name>A0A1X4JNL6_9LACO</name>
<dbReference type="CDD" id="cd00093">
    <property type="entry name" value="HTH_XRE"/>
    <property type="match status" value="1"/>
</dbReference>
<dbReference type="GO" id="GO:0003677">
    <property type="term" value="F:DNA binding"/>
    <property type="evidence" value="ECO:0007669"/>
    <property type="project" value="UniProtKB-KW"/>
</dbReference>
<dbReference type="EMBL" id="NDXJ01000002">
    <property type="protein sequence ID" value="OSP90367.1"/>
    <property type="molecule type" value="Genomic_DNA"/>
</dbReference>
<keyword evidence="1" id="KW-0238">DNA-binding</keyword>
<dbReference type="SMART" id="SM00530">
    <property type="entry name" value="HTH_XRE"/>
    <property type="match status" value="1"/>
</dbReference>
<dbReference type="InterPro" id="IPR010982">
    <property type="entry name" value="Lambda_DNA-bd_dom_sf"/>
</dbReference>
<dbReference type="Pfam" id="PF01381">
    <property type="entry name" value="HTH_3"/>
    <property type="match status" value="1"/>
</dbReference>
<protein>
    <submittedName>
        <fullName evidence="2">Uncharacterized protein</fullName>
    </submittedName>
</protein>
<comment type="caution">
    <text evidence="2">The sequence shown here is derived from an EMBL/GenBank/DDBJ whole genome shotgun (WGS) entry which is preliminary data.</text>
</comment>
<dbReference type="PANTHER" id="PTHR46558">
    <property type="entry name" value="TRACRIPTIONAL REGULATORY PROTEIN-RELATED-RELATED"/>
    <property type="match status" value="1"/>
</dbReference>